<sequence length="150" mass="17228">MSEFLISKLSELFGQNEYLFVYDVIAFLGWVNIVLALIAIALFTFRRINRHVYANQQPFLKKLNKPLSKIHPYIGIALIISAYIHGDLALGSMFRIHTGPLAWWIVVVMMLVALIGKKYRIKKWLPVHRVLAVLFVVSIVLHLFARNILG</sequence>
<dbReference type="Proteomes" id="UP000030661">
    <property type="component" value="Unassembled WGS sequence"/>
</dbReference>
<dbReference type="STRING" id="1499967.U27_04598"/>
<evidence type="ECO:0000313" key="2">
    <source>
        <dbReference type="EMBL" id="GAK57631.1"/>
    </source>
</evidence>
<keyword evidence="1" id="KW-0812">Transmembrane</keyword>
<gene>
    <name evidence="2" type="ORF">U27_04598</name>
</gene>
<name>A0A081BZ76_VECG1</name>
<organism evidence="2">
    <name type="scientific">Vecturithrix granuli</name>
    <dbReference type="NCBI Taxonomy" id="1499967"/>
    <lineage>
        <taxon>Bacteria</taxon>
        <taxon>Candidatus Moduliflexota</taxon>
        <taxon>Candidatus Vecturitrichia</taxon>
        <taxon>Candidatus Vecturitrichales</taxon>
        <taxon>Candidatus Vecturitrichaceae</taxon>
        <taxon>Candidatus Vecturithrix</taxon>
    </lineage>
</organism>
<reference evidence="2" key="1">
    <citation type="journal article" date="2015" name="PeerJ">
        <title>First genomic representation of candidate bacterial phylum KSB3 points to enhanced environmental sensing as a trigger of wastewater bulking.</title>
        <authorList>
            <person name="Sekiguchi Y."/>
            <person name="Ohashi A."/>
            <person name="Parks D.H."/>
            <person name="Yamauchi T."/>
            <person name="Tyson G.W."/>
            <person name="Hugenholtz P."/>
        </authorList>
    </citation>
    <scope>NUCLEOTIDE SEQUENCE [LARGE SCALE GENOMIC DNA]</scope>
</reference>
<dbReference type="HOGENOM" id="CLU_1746063_0_0_0"/>
<feature type="transmembrane region" description="Helical" evidence="1">
    <location>
        <begin position="20"/>
        <end position="45"/>
    </location>
</feature>
<proteinExistence type="predicted"/>
<keyword evidence="3" id="KW-1185">Reference proteome</keyword>
<feature type="transmembrane region" description="Helical" evidence="1">
    <location>
        <begin position="96"/>
        <end position="115"/>
    </location>
</feature>
<dbReference type="EMBL" id="DF820466">
    <property type="protein sequence ID" value="GAK57631.1"/>
    <property type="molecule type" value="Genomic_DNA"/>
</dbReference>
<protein>
    <submittedName>
        <fullName evidence="2">Uncharacterized protein</fullName>
    </submittedName>
</protein>
<dbReference type="AlphaFoldDB" id="A0A081BZ76"/>
<dbReference type="eggNOG" id="ENOG5033HB3">
    <property type="taxonomic scope" value="Bacteria"/>
</dbReference>
<accession>A0A081BZ76</accession>
<keyword evidence="1" id="KW-0472">Membrane</keyword>
<evidence type="ECO:0000313" key="3">
    <source>
        <dbReference type="Proteomes" id="UP000030661"/>
    </source>
</evidence>
<evidence type="ECO:0000256" key="1">
    <source>
        <dbReference type="SAM" id="Phobius"/>
    </source>
</evidence>
<feature type="transmembrane region" description="Helical" evidence="1">
    <location>
        <begin position="66"/>
        <end position="84"/>
    </location>
</feature>
<feature type="transmembrane region" description="Helical" evidence="1">
    <location>
        <begin position="127"/>
        <end position="145"/>
    </location>
</feature>
<keyword evidence="1" id="KW-1133">Transmembrane helix</keyword>